<dbReference type="CDD" id="cd18103">
    <property type="entry name" value="SpoU-like_RlmB"/>
    <property type="match status" value="1"/>
</dbReference>
<keyword evidence="2" id="KW-0489">Methyltransferase</keyword>
<dbReference type="PANTHER" id="PTHR46429">
    <property type="entry name" value="23S RRNA (GUANOSINE-2'-O-)-METHYLTRANSFERASE RLMB"/>
    <property type="match status" value="1"/>
</dbReference>
<proteinExistence type="inferred from homology"/>
<reference evidence="5" key="1">
    <citation type="submission" date="2024-02" db="EMBL/GenBank/DDBJ databases">
        <title>Draft genome sequence of new strains in genus Ureaplasma.</title>
        <authorList>
            <person name="Nakajima Y."/>
            <person name="Segawa T."/>
        </authorList>
    </citation>
    <scope>NUCLEOTIDE SEQUENCE [LARGE SCALE GENOMIC DNA]</scope>
    <source>
        <strain evidence="5">OM1</strain>
    </source>
</reference>
<organism evidence="5 6">
    <name type="scientific">Ureaplasma ceti</name>
    <dbReference type="NCBI Taxonomy" id="3119530"/>
    <lineage>
        <taxon>Bacteria</taxon>
        <taxon>Bacillati</taxon>
        <taxon>Mycoplasmatota</taxon>
        <taxon>Mycoplasmoidales</taxon>
        <taxon>Mycoplasmoidaceae</taxon>
        <taxon>Ureaplasma</taxon>
    </lineage>
</organism>
<dbReference type="Gene3D" id="3.40.1280.10">
    <property type="match status" value="1"/>
</dbReference>
<comment type="similarity">
    <text evidence="1">Belongs to the class IV-like SAM-binding methyltransferase superfamily. RNA methyltransferase TrmH family.</text>
</comment>
<dbReference type="Pfam" id="PF00588">
    <property type="entry name" value="SpoU_methylase"/>
    <property type="match status" value="1"/>
</dbReference>
<dbReference type="Proteomes" id="UP001449582">
    <property type="component" value="Unassembled WGS sequence"/>
</dbReference>
<dbReference type="InterPro" id="IPR029028">
    <property type="entry name" value="Alpha/beta_knot_MTases"/>
</dbReference>
<keyword evidence="3" id="KW-0808">Transferase</keyword>
<name>A0ABP9UD78_9BACT</name>
<sequence length="240" mass="27074">MNQNYYFGKKALLDALNHNQEIIQVYLSKANANLLRELQVKNIKVEFKDAKFFSQFNTELNHQGIAFLIKQKAKLNFKQLMNHLEAQTSSIVLILDSIEDPRNFGAILRTCDAFKVDAIFYKKNNQVGITDLVNKVSMGASNYLNTCEVANLTQTIESLQKQGYWVYATTLNDKAIPYFKEKYPAKVAVVVGNEDKGVSPLVIKNSDMSIYIPMFGHVQSLNVSVATAIVLSHLSMLKNN</sequence>
<dbReference type="InterPro" id="IPR001537">
    <property type="entry name" value="SpoU_MeTrfase"/>
</dbReference>
<gene>
    <name evidence="5" type="primary">rlmB</name>
    <name evidence="5" type="ORF">UREOM_4000</name>
</gene>
<evidence type="ECO:0000256" key="2">
    <source>
        <dbReference type="ARBA" id="ARBA00022603"/>
    </source>
</evidence>
<dbReference type="EMBL" id="BAABQM010000002">
    <property type="protein sequence ID" value="GAA5414689.1"/>
    <property type="molecule type" value="Genomic_DNA"/>
</dbReference>
<dbReference type="PANTHER" id="PTHR46429:SF1">
    <property type="entry name" value="23S RRNA (GUANOSINE-2'-O-)-METHYLTRANSFERASE RLMB"/>
    <property type="match status" value="1"/>
</dbReference>
<dbReference type="SUPFAM" id="SSF55315">
    <property type="entry name" value="L30e-like"/>
    <property type="match status" value="1"/>
</dbReference>
<comment type="caution">
    <text evidence="5">The sequence shown here is derived from an EMBL/GenBank/DDBJ whole genome shotgun (WGS) entry which is preliminary data.</text>
</comment>
<dbReference type="InterPro" id="IPR029026">
    <property type="entry name" value="tRNA_m1G_MTases_N"/>
</dbReference>
<dbReference type="SUPFAM" id="SSF75217">
    <property type="entry name" value="alpha/beta knot"/>
    <property type="match status" value="1"/>
</dbReference>
<dbReference type="SMART" id="SM00967">
    <property type="entry name" value="SpoU_sub_bind"/>
    <property type="match status" value="1"/>
</dbReference>
<dbReference type="RefSeq" id="WP_353289850.1">
    <property type="nucleotide sequence ID" value="NZ_BAABQM010000002.1"/>
</dbReference>
<dbReference type="InterPro" id="IPR013123">
    <property type="entry name" value="SpoU_subst-bd"/>
</dbReference>
<dbReference type="NCBIfam" id="TIGR00186">
    <property type="entry name" value="rRNA_methyl_3"/>
    <property type="match status" value="1"/>
</dbReference>
<evidence type="ECO:0000256" key="3">
    <source>
        <dbReference type="ARBA" id="ARBA00022679"/>
    </source>
</evidence>
<keyword evidence="6" id="KW-1185">Reference proteome</keyword>
<evidence type="ECO:0000313" key="6">
    <source>
        <dbReference type="Proteomes" id="UP001449582"/>
    </source>
</evidence>
<dbReference type="Pfam" id="PF08032">
    <property type="entry name" value="SpoU_sub_bind"/>
    <property type="match status" value="1"/>
</dbReference>
<dbReference type="InterPro" id="IPR029064">
    <property type="entry name" value="Ribosomal_eL30-like_sf"/>
</dbReference>
<feature type="domain" description="RNA 2-O ribose methyltransferase substrate binding" evidence="4">
    <location>
        <begin position="5"/>
        <end position="75"/>
    </location>
</feature>
<protein>
    <submittedName>
        <fullName evidence="5">23S rRNA (Guanosine(2251)-2'-O)-methyltransferase RlmB</fullName>
    </submittedName>
</protein>
<evidence type="ECO:0000256" key="1">
    <source>
        <dbReference type="ARBA" id="ARBA00007228"/>
    </source>
</evidence>
<accession>A0ABP9UD78</accession>
<evidence type="ECO:0000313" key="5">
    <source>
        <dbReference type="EMBL" id="GAA5414689.1"/>
    </source>
</evidence>
<dbReference type="InterPro" id="IPR004441">
    <property type="entry name" value="rRNA_MeTrfase_TrmH"/>
</dbReference>
<evidence type="ECO:0000259" key="4">
    <source>
        <dbReference type="SMART" id="SM00967"/>
    </source>
</evidence>